<protein>
    <submittedName>
        <fullName evidence="1">Uncharacterized protein</fullName>
    </submittedName>
</protein>
<dbReference type="AlphaFoldDB" id="A0A2W2F1J9"/>
<sequence>AGALGRLESYATSPDDPDFVRAFVGTLGGAGVAGVPGVLVWRIGDALRNGDTARAERVAAQARRVLTLLSAAVARATDPGDAAFAGDDLLTELARQGRARHTVFGVTYYGYQAQALLWRFGGHAWSRRFMEIVGRDAIAFERELYAGRWQARAGLLGLGAPQVALLDLAAMLGTRLPGAGESGRAVLDALFTAAAPDPAAAQALLDHTPAGWGRSTLSYLLTTRLDAFDLTGGHASFGRLLQSATTGQDSVSANLATELAATLSDHLDGVFGVGDDGRLTIADAEDCLLYPSDAADD</sequence>
<accession>A0A2W2F1J9</accession>
<comment type="caution">
    <text evidence="1">The sequence shown here is derived from an EMBL/GenBank/DDBJ whole genome shotgun (WGS) entry which is preliminary data.</text>
</comment>
<reference evidence="1 2" key="1">
    <citation type="submission" date="2018-01" db="EMBL/GenBank/DDBJ databases">
        <title>Draft genome sequence of Sphaerisporangium sp. 7K107.</title>
        <authorList>
            <person name="Sahin N."/>
            <person name="Saygin H."/>
            <person name="Ay H."/>
        </authorList>
    </citation>
    <scope>NUCLEOTIDE SEQUENCE [LARGE SCALE GENOMIC DNA]</scope>
    <source>
        <strain evidence="1 2">7K107</strain>
    </source>
</reference>
<proteinExistence type="predicted"/>
<evidence type="ECO:0000313" key="2">
    <source>
        <dbReference type="Proteomes" id="UP000248544"/>
    </source>
</evidence>
<keyword evidence="2" id="KW-1185">Reference proteome</keyword>
<name>A0A2W2F1J9_9ACTN</name>
<organism evidence="1 2">
    <name type="scientific">Spongiactinospora gelatinilytica</name>
    <dbReference type="NCBI Taxonomy" id="2666298"/>
    <lineage>
        <taxon>Bacteria</taxon>
        <taxon>Bacillati</taxon>
        <taxon>Actinomycetota</taxon>
        <taxon>Actinomycetes</taxon>
        <taxon>Streptosporangiales</taxon>
        <taxon>Streptosporangiaceae</taxon>
        <taxon>Spongiactinospora</taxon>
    </lineage>
</organism>
<dbReference type="EMBL" id="POUA01000777">
    <property type="protein sequence ID" value="PZG15477.1"/>
    <property type="molecule type" value="Genomic_DNA"/>
</dbReference>
<gene>
    <name evidence="1" type="ORF">C1I98_39290</name>
</gene>
<dbReference type="Proteomes" id="UP000248544">
    <property type="component" value="Unassembled WGS sequence"/>
</dbReference>
<feature type="non-terminal residue" evidence="1">
    <location>
        <position position="1"/>
    </location>
</feature>
<evidence type="ECO:0000313" key="1">
    <source>
        <dbReference type="EMBL" id="PZG15477.1"/>
    </source>
</evidence>